<evidence type="ECO:0000256" key="2">
    <source>
        <dbReference type="SAM" id="Phobius"/>
    </source>
</evidence>
<gene>
    <name evidence="3" type="ORF">E4S40_12015</name>
</gene>
<protein>
    <submittedName>
        <fullName evidence="3">Uncharacterized protein</fullName>
    </submittedName>
</protein>
<keyword evidence="2" id="KW-1133">Transmembrane helix</keyword>
<proteinExistence type="predicted"/>
<keyword evidence="4" id="KW-1185">Reference proteome</keyword>
<comment type="caution">
    <text evidence="3">The sequence shown here is derived from an EMBL/GenBank/DDBJ whole genome shotgun (WGS) entry which is preliminary data.</text>
</comment>
<keyword evidence="2" id="KW-0472">Membrane</keyword>
<evidence type="ECO:0000313" key="4">
    <source>
        <dbReference type="Proteomes" id="UP000297647"/>
    </source>
</evidence>
<organism evidence="3 4">
    <name type="scientific">Algoriphagus kandeliae</name>
    <dbReference type="NCBI Taxonomy" id="2562278"/>
    <lineage>
        <taxon>Bacteria</taxon>
        <taxon>Pseudomonadati</taxon>
        <taxon>Bacteroidota</taxon>
        <taxon>Cytophagia</taxon>
        <taxon>Cytophagales</taxon>
        <taxon>Cyclobacteriaceae</taxon>
        <taxon>Algoriphagus</taxon>
    </lineage>
</organism>
<evidence type="ECO:0000313" key="3">
    <source>
        <dbReference type="EMBL" id="TFV94728.1"/>
    </source>
</evidence>
<dbReference type="RefSeq" id="WP_135074345.1">
    <property type="nucleotide sequence ID" value="NZ_SPSB01000003.1"/>
</dbReference>
<dbReference type="Proteomes" id="UP000297647">
    <property type="component" value="Unassembled WGS sequence"/>
</dbReference>
<sequence>MKNLPQHTPKSTSWDKILQQQDFDTQLEKVSLDLPHFEPSSKAWEGIVTELDSEKRIVPIWKKLAAAMVLVFTIALSWVLLEKDQEPNFETDLLTQIRDISIPIQVEKPILEGKESFAEMSEPSTLTTETKPIESKQELAEVSIPIIALPNLEIPQVNLDPTYNPNQFTASSENKSLHEVDISWDKGRSKMRVKTAFGKSQEELQSNRKYQTSSSKTIQIKFKNKSITS</sequence>
<dbReference type="OrthoDB" id="837016at2"/>
<reference evidence="3 4" key="1">
    <citation type="submission" date="2019-03" db="EMBL/GenBank/DDBJ databases">
        <title>Algoriphagus sp. nov, a new strain isolated from root system soil of mangrove plant Kandelia.</title>
        <authorList>
            <person name="Yin Q."/>
            <person name="Wang K."/>
            <person name="Song Z."/>
        </authorList>
    </citation>
    <scope>NUCLEOTIDE SEQUENCE [LARGE SCALE GENOMIC DNA]</scope>
    <source>
        <strain evidence="3 4">XY-J91</strain>
    </source>
</reference>
<dbReference type="EMBL" id="SPSB01000003">
    <property type="protein sequence ID" value="TFV94728.1"/>
    <property type="molecule type" value="Genomic_DNA"/>
</dbReference>
<feature type="transmembrane region" description="Helical" evidence="2">
    <location>
        <begin position="64"/>
        <end position="81"/>
    </location>
</feature>
<name>A0A4Y9QS85_9BACT</name>
<keyword evidence="2" id="KW-0812">Transmembrane</keyword>
<feature type="region of interest" description="Disordered" evidence="1">
    <location>
        <begin position="195"/>
        <end position="215"/>
    </location>
</feature>
<evidence type="ECO:0000256" key="1">
    <source>
        <dbReference type="SAM" id="MobiDB-lite"/>
    </source>
</evidence>
<dbReference type="AlphaFoldDB" id="A0A4Y9QS85"/>
<accession>A0A4Y9QS85</accession>